<keyword evidence="2" id="KW-1185">Reference proteome</keyword>
<proteinExistence type="predicted"/>
<protein>
    <submittedName>
        <fullName evidence="1">DUF3108 domain-containing protein</fullName>
    </submittedName>
</protein>
<evidence type="ECO:0000313" key="1">
    <source>
        <dbReference type="EMBL" id="MBS9524980.1"/>
    </source>
</evidence>
<gene>
    <name evidence="1" type="ORF">KI659_13250</name>
</gene>
<comment type="caution">
    <text evidence="1">The sequence shown here is derived from an EMBL/GenBank/DDBJ whole genome shotgun (WGS) entry which is preliminary data.</text>
</comment>
<name>A0AAP2CJC4_9BACT</name>
<dbReference type="Pfam" id="PF11306">
    <property type="entry name" value="DUF3108"/>
    <property type="match status" value="1"/>
</dbReference>
<reference evidence="1 2" key="1">
    <citation type="submission" date="2021-05" db="EMBL/GenBank/DDBJ databases">
        <authorList>
            <person name="Zhang Z.D."/>
            <person name="Osman G."/>
        </authorList>
    </citation>
    <scope>NUCLEOTIDE SEQUENCE [LARGE SCALE GENOMIC DNA]</scope>
    <source>
        <strain evidence="1 2">KCTC 32217</strain>
    </source>
</reference>
<dbReference type="InterPro" id="IPR021457">
    <property type="entry name" value="DUF3108"/>
</dbReference>
<dbReference type="AlphaFoldDB" id="A0AAP2CJC4"/>
<organism evidence="1 2">
    <name type="scientific">Litoribacter ruber</name>
    <dbReference type="NCBI Taxonomy" id="702568"/>
    <lineage>
        <taxon>Bacteria</taxon>
        <taxon>Pseudomonadati</taxon>
        <taxon>Bacteroidota</taxon>
        <taxon>Cytophagia</taxon>
        <taxon>Cytophagales</taxon>
        <taxon>Cyclobacteriaceae</taxon>
        <taxon>Litoribacter</taxon>
    </lineage>
</organism>
<evidence type="ECO:0000313" key="2">
    <source>
        <dbReference type="Proteomes" id="UP001319104"/>
    </source>
</evidence>
<dbReference type="EMBL" id="JAHCMY010000007">
    <property type="protein sequence ID" value="MBS9524980.1"/>
    <property type="molecule type" value="Genomic_DNA"/>
</dbReference>
<accession>A0AAP2CJC4</accession>
<dbReference type="Proteomes" id="UP001319104">
    <property type="component" value="Unassembled WGS sequence"/>
</dbReference>
<sequence>MQIRLTLLFFISLIMLMGADTKHLARNEAFSHGEELTFKVKYLFFNAAEAKMVTSPEIQQINNRPAYKIDVYGKTLSIFKIFKVKDNWGTLLDTAKLIPHRSYRHIEEGNYRKHEIVDFDHMGKKANVRLFDRENRNVVETQSYEIPPNVQDMVSGFYQLRTMDLTRVKPGETINIKGFFDKEIYNLKLIYEGKEKVDTRIGSYETFKFSPIMPNNKLFSGDNPIKVWITDDKNKIPVKIKANLVVGALDMEITEARGLRNN</sequence>